<dbReference type="EMBL" id="JAQQAF010000001">
    <property type="protein sequence ID" value="KAJ8510209.1"/>
    <property type="molecule type" value="Genomic_DNA"/>
</dbReference>
<dbReference type="Proteomes" id="UP001222027">
    <property type="component" value="Unassembled WGS sequence"/>
</dbReference>
<evidence type="ECO:0000313" key="1">
    <source>
        <dbReference type="EMBL" id="KAJ8510209.1"/>
    </source>
</evidence>
<name>A0AAV8RUL0_ENSVE</name>
<reference evidence="1 2" key="1">
    <citation type="submission" date="2022-12" db="EMBL/GenBank/DDBJ databases">
        <title>Chromosome-scale assembly of the Ensete ventricosum genome.</title>
        <authorList>
            <person name="Dussert Y."/>
            <person name="Stocks J."/>
            <person name="Wendawek A."/>
            <person name="Woldeyes F."/>
            <person name="Nichols R.A."/>
            <person name="Borrell J.S."/>
        </authorList>
    </citation>
    <scope>NUCLEOTIDE SEQUENCE [LARGE SCALE GENOMIC DNA]</scope>
    <source>
        <strain evidence="2">cv. Maze</strain>
        <tissue evidence="1">Seeds</tissue>
    </source>
</reference>
<keyword evidence="2" id="KW-1185">Reference proteome</keyword>
<protein>
    <submittedName>
        <fullName evidence="1">Uncharacterized protein</fullName>
    </submittedName>
</protein>
<evidence type="ECO:0000313" key="2">
    <source>
        <dbReference type="Proteomes" id="UP001222027"/>
    </source>
</evidence>
<accession>A0AAV8RUL0</accession>
<dbReference type="AlphaFoldDB" id="A0AAV8RUL0"/>
<organism evidence="1 2">
    <name type="scientific">Ensete ventricosum</name>
    <name type="common">Abyssinian banana</name>
    <name type="synonym">Musa ensete</name>
    <dbReference type="NCBI Taxonomy" id="4639"/>
    <lineage>
        <taxon>Eukaryota</taxon>
        <taxon>Viridiplantae</taxon>
        <taxon>Streptophyta</taxon>
        <taxon>Embryophyta</taxon>
        <taxon>Tracheophyta</taxon>
        <taxon>Spermatophyta</taxon>
        <taxon>Magnoliopsida</taxon>
        <taxon>Liliopsida</taxon>
        <taxon>Zingiberales</taxon>
        <taxon>Musaceae</taxon>
        <taxon>Ensete</taxon>
    </lineage>
</organism>
<proteinExistence type="predicted"/>
<gene>
    <name evidence="1" type="ORF">OPV22_000643</name>
</gene>
<comment type="caution">
    <text evidence="1">The sequence shown here is derived from an EMBL/GenBank/DDBJ whole genome shotgun (WGS) entry which is preliminary data.</text>
</comment>
<sequence>MRNAIVGIWSSFLGMTIKLELDIGFIKQELIVRDLQVGRIANGENLKSGEEEKKGATISVSNFVKRATKVRDMPCKLRHRVLKMQVFGD</sequence>